<evidence type="ECO:0000313" key="5">
    <source>
        <dbReference type="EMBL" id="KAJ7364529.1"/>
    </source>
</evidence>
<dbReference type="GO" id="GO:0046872">
    <property type="term" value="F:metal ion binding"/>
    <property type="evidence" value="ECO:0007669"/>
    <property type="project" value="UniProtKB-KW"/>
</dbReference>
<dbReference type="InterPro" id="IPR011057">
    <property type="entry name" value="Mss4-like_sf"/>
</dbReference>
<evidence type="ECO:0000256" key="3">
    <source>
        <dbReference type="ARBA" id="ARBA00022833"/>
    </source>
</evidence>
<dbReference type="SUPFAM" id="SSF51316">
    <property type="entry name" value="Mss4-like"/>
    <property type="match status" value="1"/>
</dbReference>
<evidence type="ECO:0000313" key="6">
    <source>
        <dbReference type="Proteomes" id="UP001218218"/>
    </source>
</evidence>
<dbReference type="GO" id="GO:0016846">
    <property type="term" value="F:carbon-sulfur lyase activity"/>
    <property type="evidence" value="ECO:0007669"/>
    <property type="project" value="InterPro"/>
</dbReference>
<sequence length="174" mass="19250">MTQPAEAKPLGLPIPWPENAEIKVHTGGCHCKKVRYEFEHPDIYVMPVMNCNCSICEDRGYLNVYTLKTKFRYTSGEDGLTQYQFGHHVVSHRFCSACGTSIGPIGAPGGPFDGVVVINTRTIDGVDLDRLEFKKRDGSVSLVIRASLLAVVDDATAVLLIARNVLLFFYAWCP</sequence>
<dbReference type="AlphaFoldDB" id="A0AAD7AQE2"/>
<keyword evidence="2" id="KW-0479">Metal-binding</keyword>
<dbReference type="Gene3D" id="2.170.150.70">
    <property type="match status" value="1"/>
</dbReference>
<name>A0AAD7AQE2_9AGAR</name>
<dbReference type="Proteomes" id="UP001218218">
    <property type="component" value="Unassembled WGS sequence"/>
</dbReference>
<comment type="caution">
    <text evidence="5">The sequence shown here is derived from an EMBL/GenBank/DDBJ whole genome shotgun (WGS) entry which is preliminary data.</text>
</comment>
<comment type="similarity">
    <text evidence="1">Belongs to the Gfa family.</text>
</comment>
<protein>
    <submittedName>
        <fullName evidence="5">Mss4-like protein</fullName>
    </submittedName>
</protein>
<dbReference type="PANTHER" id="PTHR28620:SF1">
    <property type="entry name" value="CENP-V_GFA DOMAIN-CONTAINING PROTEIN"/>
    <property type="match status" value="1"/>
</dbReference>
<organism evidence="5 6">
    <name type="scientific">Mycena albidolilacea</name>
    <dbReference type="NCBI Taxonomy" id="1033008"/>
    <lineage>
        <taxon>Eukaryota</taxon>
        <taxon>Fungi</taxon>
        <taxon>Dikarya</taxon>
        <taxon>Basidiomycota</taxon>
        <taxon>Agaricomycotina</taxon>
        <taxon>Agaricomycetes</taxon>
        <taxon>Agaricomycetidae</taxon>
        <taxon>Agaricales</taxon>
        <taxon>Marasmiineae</taxon>
        <taxon>Mycenaceae</taxon>
        <taxon>Mycena</taxon>
    </lineage>
</organism>
<keyword evidence="3" id="KW-0862">Zinc</keyword>
<dbReference type="PANTHER" id="PTHR28620">
    <property type="entry name" value="CENTROMERE PROTEIN V"/>
    <property type="match status" value="1"/>
</dbReference>
<feature type="domain" description="CENP-V/GFA" evidence="4">
    <location>
        <begin position="25"/>
        <end position="137"/>
    </location>
</feature>
<keyword evidence="6" id="KW-1185">Reference proteome</keyword>
<dbReference type="EMBL" id="JARIHO010000003">
    <property type="protein sequence ID" value="KAJ7364529.1"/>
    <property type="molecule type" value="Genomic_DNA"/>
</dbReference>
<dbReference type="Pfam" id="PF04828">
    <property type="entry name" value="GFA"/>
    <property type="match status" value="1"/>
</dbReference>
<evidence type="ECO:0000256" key="2">
    <source>
        <dbReference type="ARBA" id="ARBA00022723"/>
    </source>
</evidence>
<dbReference type="PROSITE" id="PS51891">
    <property type="entry name" value="CENP_V_GFA"/>
    <property type="match status" value="1"/>
</dbReference>
<reference evidence="5" key="1">
    <citation type="submission" date="2023-03" db="EMBL/GenBank/DDBJ databases">
        <title>Massive genome expansion in bonnet fungi (Mycena s.s.) driven by repeated elements and novel gene families across ecological guilds.</title>
        <authorList>
            <consortium name="Lawrence Berkeley National Laboratory"/>
            <person name="Harder C.B."/>
            <person name="Miyauchi S."/>
            <person name="Viragh M."/>
            <person name="Kuo A."/>
            <person name="Thoen E."/>
            <person name="Andreopoulos B."/>
            <person name="Lu D."/>
            <person name="Skrede I."/>
            <person name="Drula E."/>
            <person name="Henrissat B."/>
            <person name="Morin E."/>
            <person name="Kohler A."/>
            <person name="Barry K."/>
            <person name="LaButti K."/>
            <person name="Morin E."/>
            <person name="Salamov A."/>
            <person name="Lipzen A."/>
            <person name="Mereny Z."/>
            <person name="Hegedus B."/>
            <person name="Baldrian P."/>
            <person name="Stursova M."/>
            <person name="Weitz H."/>
            <person name="Taylor A."/>
            <person name="Grigoriev I.V."/>
            <person name="Nagy L.G."/>
            <person name="Martin F."/>
            <person name="Kauserud H."/>
        </authorList>
    </citation>
    <scope>NUCLEOTIDE SEQUENCE</scope>
    <source>
        <strain evidence="5">CBHHK002</strain>
    </source>
</reference>
<dbReference type="InterPro" id="IPR006913">
    <property type="entry name" value="CENP-V/GFA"/>
</dbReference>
<evidence type="ECO:0000256" key="1">
    <source>
        <dbReference type="ARBA" id="ARBA00005495"/>
    </source>
</evidence>
<proteinExistence type="inferred from homology"/>
<gene>
    <name evidence="5" type="ORF">DFH08DRAFT_950097</name>
</gene>
<dbReference type="InterPro" id="IPR052355">
    <property type="entry name" value="CENP-V-like"/>
</dbReference>
<accession>A0AAD7AQE2</accession>
<evidence type="ECO:0000259" key="4">
    <source>
        <dbReference type="PROSITE" id="PS51891"/>
    </source>
</evidence>